<evidence type="ECO:0000259" key="2">
    <source>
        <dbReference type="Pfam" id="PF10110"/>
    </source>
</evidence>
<feature type="transmembrane region" description="Helical" evidence="1">
    <location>
        <begin position="142"/>
        <end position="165"/>
    </location>
</feature>
<keyword evidence="1" id="KW-0472">Membrane</keyword>
<accession>A0ABU1IHR1</accession>
<dbReference type="PANTHER" id="PTHR33133:SF1">
    <property type="entry name" value="EXPRESSED PROTEIN-RELATED"/>
    <property type="match status" value="1"/>
</dbReference>
<feature type="transmembrane region" description="Helical" evidence="1">
    <location>
        <begin position="177"/>
        <end position="207"/>
    </location>
</feature>
<feature type="transmembrane region" description="Helical" evidence="1">
    <location>
        <begin position="77"/>
        <end position="99"/>
    </location>
</feature>
<keyword evidence="1" id="KW-0812">Transmembrane</keyword>
<feature type="transmembrane region" description="Helical" evidence="1">
    <location>
        <begin position="277"/>
        <end position="299"/>
    </location>
</feature>
<organism evidence="3 4">
    <name type="scientific">Desmospora profundinema</name>
    <dbReference type="NCBI Taxonomy" id="1571184"/>
    <lineage>
        <taxon>Bacteria</taxon>
        <taxon>Bacillati</taxon>
        <taxon>Bacillota</taxon>
        <taxon>Bacilli</taxon>
        <taxon>Bacillales</taxon>
        <taxon>Thermoactinomycetaceae</taxon>
        <taxon>Desmospora</taxon>
    </lineage>
</organism>
<dbReference type="RefSeq" id="WP_309861471.1">
    <property type="nucleotide sequence ID" value="NZ_JAVDQG010000001.1"/>
</dbReference>
<comment type="caution">
    <text evidence="3">The sequence shown here is derived from an EMBL/GenBank/DDBJ whole genome shotgun (WGS) entry which is preliminary data.</text>
</comment>
<feature type="transmembrane region" description="Helical" evidence="1">
    <location>
        <begin position="228"/>
        <end position="257"/>
    </location>
</feature>
<keyword evidence="4" id="KW-1185">Reference proteome</keyword>
<evidence type="ECO:0000256" key="1">
    <source>
        <dbReference type="SAM" id="Phobius"/>
    </source>
</evidence>
<evidence type="ECO:0000313" key="3">
    <source>
        <dbReference type="EMBL" id="MDR6224310.1"/>
    </source>
</evidence>
<name>A0ABU1IHR1_9BACL</name>
<sequence length="322" mass="36392">MRELETTPLRRWGFLEVVDGTFHIFRSRFVPVFFSTFLLVGLFQFVYEILNLQLSETLEPFTDPFLDPLPEDGMKPLGWLEGLIALLMVISFIFSYIFLHPLMRVAVSWITIRDLTEKRAVTTGEALKHAWKQGLPALLTHWLAGGMILGGLAVITAFIFIPFALLGMALGDWVIPLLLSVVFVAFLSTPLLIWVTVRLSLVFPVIVEEQTRYFAALKRSWRLTRRSFWRLLTIFLLFGVILVGFTGITGALLHLILVPGVVMGWSFLWAVEMGVALLLAGLTCLMEAVFGVLATVLYFDQRIRREGLDLEQSLRSTPEAVS</sequence>
<keyword evidence="1" id="KW-1133">Transmembrane helix</keyword>
<protein>
    <recommendedName>
        <fullName evidence="2">Glycerophosphoryl diester phosphodiesterase membrane domain-containing protein</fullName>
    </recommendedName>
</protein>
<feature type="transmembrane region" description="Helical" evidence="1">
    <location>
        <begin position="29"/>
        <end position="47"/>
    </location>
</feature>
<dbReference type="PANTHER" id="PTHR33133">
    <property type="entry name" value="OS08G0107100 PROTEIN-RELATED"/>
    <property type="match status" value="1"/>
</dbReference>
<gene>
    <name evidence="3" type="ORF">JOE21_000298</name>
</gene>
<dbReference type="Proteomes" id="UP001185012">
    <property type="component" value="Unassembled WGS sequence"/>
</dbReference>
<dbReference type="Pfam" id="PF10110">
    <property type="entry name" value="GPDPase_memb"/>
    <property type="match status" value="1"/>
</dbReference>
<dbReference type="EMBL" id="JAVDQG010000001">
    <property type="protein sequence ID" value="MDR6224310.1"/>
    <property type="molecule type" value="Genomic_DNA"/>
</dbReference>
<feature type="domain" description="Glycerophosphoryl diester phosphodiesterase membrane" evidence="2">
    <location>
        <begin position="189"/>
        <end position="300"/>
    </location>
</feature>
<proteinExistence type="predicted"/>
<dbReference type="InterPro" id="IPR018476">
    <property type="entry name" value="GlyceroP-diester-Pdiesterase_M"/>
</dbReference>
<evidence type="ECO:0000313" key="4">
    <source>
        <dbReference type="Proteomes" id="UP001185012"/>
    </source>
</evidence>
<reference evidence="3 4" key="1">
    <citation type="submission" date="2023-07" db="EMBL/GenBank/DDBJ databases">
        <title>Genomic Encyclopedia of Type Strains, Phase IV (KMG-IV): sequencing the most valuable type-strain genomes for metagenomic binning, comparative biology and taxonomic classification.</title>
        <authorList>
            <person name="Goeker M."/>
        </authorList>
    </citation>
    <scope>NUCLEOTIDE SEQUENCE [LARGE SCALE GENOMIC DNA]</scope>
    <source>
        <strain evidence="3 4">DSM 45903</strain>
    </source>
</reference>